<sequence>MRCWPWAFLLPLVVQAQSGSDPSVDCTSHISMTRQEENTLTCELDPDDAEEVENITLCPTIRRTCERRELEGNIIIFKSLDTLKKYELHIQFVTGESFREVYELKSIIKPNAPWIINATFSEKSGTLSIDIGTQYHQDYLKGKLEFELDITSAQITALKTQVLYSHVIIDESHLRFNTNYSVRVRARPNGRYFGGTWSEWGPSVSFQTPTLQEPDASLLVYTLIPAVVLILLLMPIVRWHNVIKSFIWPSIPNPKNTLLQMYKPNKALPISFNPEAFRDRIIHLVNHVEAKGVDQDIPGGGSGSCEVKGREWEGLGMWNPGSDLEWMCILPKPRAGEPDGGGGTQTTGLLDGPGAIRGGSWPKTPAVPPTGRREQPYITISGFFNTQ</sequence>
<feature type="region of interest" description="Disordered" evidence="7">
    <location>
        <begin position="352"/>
        <end position="375"/>
    </location>
</feature>
<organism evidence="9 10">
    <name type="scientific">Synaphobranchus kaupii</name>
    <name type="common">Kaup's arrowtooth eel</name>
    <dbReference type="NCBI Taxonomy" id="118154"/>
    <lineage>
        <taxon>Eukaryota</taxon>
        <taxon>Metazoa</taxon>
        <taxon>Chordata</taxon>
        <taxon>Craniata</taxon>
        <taxon>Vertebrata</taxon>
        <taxon>Euteleostomi</taxon>
        <taxon>Actinopterygii</taxon>
        <taxon>Neopterygii</taxon>
        <taxon>Teleostei</taxon>
        <taxon>Anguilliformes</taxon>
        <taxon>Synaphobranchidae</taxon>
        <taxon>Synaphobranchus</taxon>
    </lineage>
</organism>
<evidence type="ECO:0000256" key="2">
    <source>
        <dbReference type="ARBA" id="ARBA00022692"/>
    </source>
</evidence>
<dbReference type="GO" id="GO:0046427">
    <property type="term" value="P:positive regulation of receptor signaling pathway via JAK-STAT"/>
    <property type="evidence" value="ECO:0007669"/>
    <property type="project" value="TreeGrafter"/>
</dbReference>
<evidence type="ECO:0000256" key="8">
    <source>
        <dbReference type="SAM" id="SignalP"/>
    </source>
</evidence>
<dbReference type="GO" id="GO:0030097">
    <property type="term" value="P:hemopoiesis"/>
    <property type="evidence" value="ECO:0007669"/>
    <property type="project" value="TreeGrafter"/>
</dbReference>
<keyword evidence="5" id="KW-0472">Membrane</keyword>
<proteinExistence type="predicted"/>
<gene>
    <name evidence="9" type="ORF">SKAU_G00358620</name>
</gene>
<dbReference type="AlphaFoldDB" id="A0A9Q1IGW2"/>
<evidence type="ECO:0000256" key="6">
    <source>
        <dbReference type="ARBA" id="ARBA00023170"/>
    </source>
</evidence>
<keyword evidence="10" id="KW-1185">Reference proteome</keyword>
<accession>A0A9Q1IGW2</accession>
<keyword evidence="3 8" id="KW-0732">Signal</keyword>
<comment type="caution">
    <text evidence="9">The sequence shown here is derived from an EMBL/GenBank/DDBJ whole genome shotgun (WGS) entry which is preliminary data.</text>
</comment>
<evidence type="ECO:0000256" key="5">
    <source>
        <dbReference type="ARBA" id="ARBA00023136"/>
    </source>
</evidence>
<comment type="subcellular location">
    <subcellularLocation>
        <location evidence="1">Membrane</location>
        <topology evidence="1">Single-pass membrane protein</topology>
    </subcellularLocation>
</comment>
<dbReference type="PANTHER" id="PTHR23037">
    <property type="entry name" value="CYTOKINE RECEPTOR"/>
    <property type="match status" value="1"/>
</dbReference>
<evidence type="ECO:0000313" key="9">
    <source>
        <dbReference type="EMBL" id="KAJ8339076.1"/>
    </source>
</evidence>
<dbReference type="SUPFAM" id="SSF49265">
    <property type="entry name" value="Fibronectin type III"/>
    <property type="match status" value="1"/>
</dbReference>
<name>A0A9Q1IGW2_SYNKA</name>
<dbReference type="Gene3D" id="2.60.40.10">
    <property type="entry name" value="Immunoglobulins"/>
    <property type="match status" value="1"/>
</dbReference>
<dbReference type="Proteomes" id="UP001152622">
    <property type="component" value="Chromosome 17"/>
</dbReference>
<dbReference type="OrthoDB" id="8611929at2759"/>
<dbReference type="GO" id="GO:0009897">
    <property type="term" value="C:external side of plasma membrane"/>
    <property type="evidence" value="ECO:0007669"/>
    <property type="project" value="TreeGrafter"/>
</dbReference>
<evidence type="ECO:0000313" key="10">
    <source>
        <dbReference type="Proteomes" id="UP001152622"/>
    </source>
</evidence>
<evidence type="ECO:0000256" key="7">
    <source>
        <dbReference type="SAM" id="MobiDB-lite"/>
    </source>
</evidence>
<dbReference type="InterPro" id="IPR013783">
    <property type="entry name" value="Ig-like_fold"/>
</dbReference>
<dbReference type="EMBL" id="JAINUF010000017">
    <property type="protein sequence ID" value="KAJ8339076.1"/>
    <property type="molecule type" value="Genomic_DNA"/>
</dbReference>
<keyword evidence="4" id="KW-1133">Transmembrane helix</keyword>
<evidence type="ECO:0000256" key="4">
    <source>
        <dbReference type="ARBA" id="ARBA00022989"/>
    </source>
</evidence>
<protein>
    <recommendedName>
        <fullName evidence="11">Interleukin-7 receptor subunit alpha</fullName>
    </recommendedName>
</protein>
<feature type="chain" id="PRO_5040402949" description="Interleukin-7 receptor subunit alpha" evidence="8">
    <location>
        <begin position="17"/>
        <end position="387"/>
    </location>
</feature>
<dbReference type="InterPro" id="IPR036116">
    <property type="entry name" value="FN3_sf"/>
</dbReference>
<evidence type="ECO:0008006" key="11">
    <source>
        <dbReference type="Google" id="ProtNLM"/>
    </source>
</evidence>
<reference evidence="9" key="1">
    <citation type="journal article" date="2023" name="Science">
        <title>Genome structures resolve the early diversification of teleost fishes.</title>
        <authorList>
            <person name="Parey E."/>
            <person name="Louis A."/>
            <person name="Montfort J."/>
            <person name="Bouchez O."/>
            <person name="Roques C."/>
            <person name="Iampietro C."/>
            <person name="Lluch J."/>
            <person name="Castinel A."/>
            <person name="Donnadieu C."/>
            <person name="Desvignes T."/>
            <person name="Floi Bucao C."/>
            <person name="Jouanno E."/>
            <person name="Wen M."/>
            <person name="Mejri S."/>
            <person name="Dirks R."/>
            <person name="Jansen H."/>
            <person name="Henkel C."/>
            <person name="Chen W.J."/>
            <person name="Zahm M."/>
            <person name="Cabau C."/>
            <person name="Klopp C."/>
            <person name="Thompson A.W."/>
            <person name="Robinson-Rechavi M."/>
            <person name="Braasch I."/>
            <person name="Lecointre G."/>
            <person name="Bobe J."/>
            <person name="Postlethwait J.H."/>
            <person name="Berthelot C."/>
            <person name="Roest Crollius H."/>
            <person name="Guiguen Y."/>
        </authorList>
    </citation>
    <scope>NUCLEOTIDE SEQUENCE</scope>
    <source>
        <strain evidence="9">WJC10195</strain>
    </source>
</reference>
<feature type="signal peptide" evidence="8">
    <location>
        <begin position="1"/>
        <end position="16"/>
    </location>
</feature>
<evidence type="ECO:0000256" key="1">
    <source>
        <dbReference type="ARBA" id="ARBA00004167"/>
    </source>
</evidence>
<evidence type="ECO:0000256" key="3">
    <source>
        <dbReference type="ARBA" id="ARBA00022729"/>
    </source>
</evidence>
<keyword evidence="2" id="KW-0812">Transmembrane</keyword>
<dbReference type="GO" id="GO:0004896">
    <property type="term" value="F:cytokine receptor activity"/>
    <property type="evidence" value="ECO:0007669"/>
    <property type="project" value="TreeGrafter"/>
</dbReference>
<keyword evidence="6" id="KW-0675">Receptor</keyword>
<dbReference type="PANTHER" id="PTHR23037:SF27">
    <property type="entry name" value="INTERLEUKIN-7 RECEPTOR SUBUNIT ALPHA"/>
    <property type="match status" value="1"/>
</dbReference>